<keyword evidence="1" id="KW-0472">Membrane</keyword>
<dbReference type="EMBL" id="KY417925">
    <property type="protein sequence ID" value="APU92993.1"/>
    <property type="molecule type" value="Genomic_DNA"/>
</dbReference>
<reference evidence="2 3" key="1">
    <citation type="journal article" date="2017" name="Front. Microbiol.">
        <title>Prevalence, Host Range, and Comparative Genomic Analysis of Temperate Ochrobactrum Phages.</title>
        <authorList>
            <person name="Jackel C."/>
            <person name="Hertwig S."/>
            <person name="Scholz H.C."/>
            <person name="Nockler K."/>
            <person name="Reetz J."/>
            <person name="Hammerl J.A."/>
        </authorList>
    </citation>
    <scope>NUCLEOTIDE SEQUENCE [LARGE SCALE GENOMIC DNA]</scope>
</reference>
<keyword evidence="3" id="KW-1185">Reference proteome</keyword>
<feature type="transmembrane region" description="Helical" evidence="1">
    <location>
        <begin position="93"/>
        <end position="117"/>
    </location>
</feature>
<keyword evidence="1" id="KW-0812">Transmembrane</keyword>
<gene>
    <name evidence="2" type="ORF">POI1126_67</name>
</gene>
<keyword evidence="1" id="KW-1133">Transmembrane helix</keyword>
<evidence type="ECO:0000313" key="3">
    <source>
        <dbReference type="Proteomes" id="UP000221249"/>
    </source>
</evidence>
<evidence type="ECO:0000313" key="2">
    <source>
        <dbReference type="EMBL" id="APU92993.1"/>
    </source>
</evidence>
<dbReference type="Proteomes" id="UP000221249">
    <property type="component" value="Segment"/>
</dbReference>
<accession>A0A240F4W4</accession>
<sequence length="124" mass="13575">MNTSSGDSFFTAKNFYDEGISKFDPNHCELLIEAGVRRLSQGRGPVYAATRLQRLADICAGVHVLPIEHWNRKPGKSEEAPAPAAKPEKPSRYLLRAVAFAAFGVGWLACLAFMTVIDIARLAL</sequence>
<protein>
    <submittedName>
        <fullName evidence="2">Uncharacterized protein</fullName>
    </submittedName>
</protein>
<proteinExistence type="predicted"/>
<evidence type="ECO:0000256" key="1">
    <source>
        <dbReference type="SAM" id="Phobius"/>
    </source>
</evidence>
<organism evidence="2 3">
    <name type="scientific">Ochrobactrum phage POI1126</name>
    <dbReference type="NCBI Taxonomy" id="1932118"/>
    <lineage>
        <taxon>Viruses</taxon>
        <taxon>Duplodnaviria</taxon>
        <taxon>Heunggongvirae</taxon>
        <taxon>Uroviricota</taxon>
        <taxon>Caudoviricetes</taxon>
        <taxon>Namazuvirus</taxon>
        <taxon>Namazuvirus POI1126</taxon>
    </lineage>
</organism>
<name>A0A240F4W4_9CAUD</name>